<reference evidence="3" key="1">
    <citation type="journal article" date="2011" name="PLoS Genet.">
        <title>Genomic analysis of the necrotrophic fungal pathogens Sclerotinia sclerotiorum and Botrytis cinerea.</title>
        <authorList>
            <person name="Amselem J."/>
            <person name="Cuomo C.A."/>
            <person name="van Kan J.A."/>
            <person name="Viaud M."/>
            <person name="Benito E.P."/>
            <person name="Couloux A."/>
            <person name="Coutinho P.M."/>
            <person name="de Vries R.P."/>
            <person name="Dyer P.S."/>
            <person name="Fillinger S."/>
            <person name="Fournier E."/>
            <person name="Gout L."/>
            <person name="Hahn M."/>
            <person name="Kohn L."/>
            <person name="Lapalu N."/>
            <person name="Plummer K.M."/>
            <person name="Pradier J.M."/>
            <person name="Quevillon E."/>
            <person name="Sharon A."/>
            <person name="Simon A."/>
            <person name="ten Have A."/>
            <person name="Tudzynski B."/>
            <person name="Tudzynski P."/>
            <person name="Wincker P."/>
            <person name="Andrew M."/>
            <person name="Anthouard V."/>
            <person name="Beever R.E."/>
            <person name="Beffa R."/>
            <person name="Benoit I."/>
            <person name="Bouzid O."/>
            <person name="Brault B."/>
            <person name="Chen Z."/>
            <person name="Choquer M."/>
            <person name="Collemare J."/>
            <person name="Cotton P."/>
            <person name="Danchin E.G."/>
            <person name="Da Silva C."/>
            <person name="Gautier A."/>
            <person name="Giraud C."/>
            <person name="Giraud T."/>
            <person name="Gonzalez C."/>
            <person name="Grossetete S."/>
            <person name="Guldener U."/>
            <person name="Henrissat B."/>
            <person name="Howlett B.J."/>
            <person name="Kodira C."/>
            <person name="Kretschmer M."/>
            <person name="Lappartient A."/>
            <person name="Leroch M."/>
            <person name="Levis C."/>
            <person name="Mauceli E."/>
            <person name="Neuveglise C."/>
            <person name="Oeser B."/>
            <person name="Pearson M."/>
            <person name="Poulain J."/>
            <person name="Poussereau N."/>
            <person name="Quesneville H."/>
            <person name="Rascle C."/>
            <person name="Schumacher J."/>
            <person name="Segurens B."/>
            <person name="Sexton A."/>
            <person name="Silva E."/>
            <person name="Sirven C."/>
            <person name="Soanes D.M."/>
            <person name="Talbot N.J."/>
            <person name="Templeton M."/>
            <person name="Yandava C."/>
            <person name="Yarden O."/>
            <person name="Zeng Q."/>
            <person name="Rollins J.A."/>
            <person name="Lebrun M.H."/>
            <person name="Dickman M."/>
        </authorList>
    </citation>
    <scope>NUCLEOTIDE SEQUENCE [LARGE SCALE GENOMIC DNA]</scope>
    <source>
        <strain evidence="3">T4</strain>
    </source>
</reference>
<dbReference type="InParanoid" id="G2YLQ6"/>
<evidence type="ECO:0000256" key="1">
    <source>
        <dbReference type="SAM" id="MobiDB-lite"/>
    </source>
</evidence>
<dbReference type="Proteomes" id="UP000008177">
    <property type="component" value="Unplaced contigs"/>
</dbReference>
<proteinExistence type="predicted"/>
<gene>
    <name evidence="2" type="ORF">BofuT4_uP000010.1</name>
</gene>
<organism evidence="2 3">
    <name type="scientific">Botryotinia fuckeliana (strain T4)</name>
    <name type="common">Noble rot fungus</name>
    <name type="synonym">Botrytis cinerea</name>
    <dbReference type="NCBI Taxonomy" id="999810"/>
    <lineage>
        <taxon>Eukaryota</taxon>
        <taxon>Fungi</taxon>
        <taxon>Dikarya</taxon>
        <taxon>Ascomycota</taxon>
        <taxon>Pezizomycotina</taxon>
        <taxon>Leotiomycetes</taxon>
        <taxon>Helotiales</taxon>
        <taxon>Sclerotiniaceae</taxon>
        <taxon>Botrytis</taxon>
    </lineage>
</organism>
<feature type="region of interest" description="Disordered" evidence="1">
    <location>
        <begin position="1"/>
        <end position="41"/>
    </location>
</feature>
<dbReference type="EMBL" id="FQ790344">
    <property type="protein sequence ID" value="CCD52554.1"/>
    <property type="molecule type" value="Genomic_DNA"/>
</dbReference>
<evidence type="ECO:0000313" key="2">
    <source>
        <dbReference type="EMBL" id="CCD52554.1"/>
    </source>
</evidence>
<dbReference type="AlphaFoldDB" id="G2YLQ6"/>
<accession>G2YLQ6</accession>
<feature type="compositionally biased region" description="Polar residues" evidence="1">
    <location>
        <begin position="29"/>
        <end position="41"/>
    </location>
</feature>
<dbReference type="HOGENOM" id="CLU_3279385_0_0_1"/>
<feature type="compositionally biased region" description="Polar residues" evidence="1">
    <location>
        <begin position="1"/>
        <end position="15"/>
    </location>
</feature>
<sequence>MKPISSPNTIPNHPRSSPFLPTSLHFPAKQTNKQTNKHPSY</sequence>
<evidence type="ECO:0000313" key="3">
    <source>
        <dbReference type="Proteomes" id="UP000008177"/>
    </source>
</evidence>
<protein>
    <submittedName>
        <fullName evidence="2">Uncharacterized protein</fullName>
    </submittedName>
</protein>
<name>G2YLQ6_BOTF4</name>